<keyword evidence="4" id="KW-1185">Reference proteome</keyword>
<dbReference type="GO" id="GO:0031167">
    <property type="term" value="P:rRNA methylation"/>
    <property type="evidence" value="ECO:0007669"/>
    <property type="project" value="InterPro"/>
</dbReference>
<dbReference type="SUPFAM" id="SSF53335">
    <property type="entry name" value="S-adenosyl-L-methionine-dependent methyltransferases"/>
    <property type="match status" value="1"/>
</dbReference>
<organism evidence="3 4">
    <name type="scientific">Croceibacter atlanticus (strain ATCC BAA-628 / JCM 21780 / CIP 108009 / IAM 15332 / KCTC 12090 / HTCC2559)</name>
    <dbReference type="NCBI Taxonomy" id="216432"/>
    <lineage>
        <taxon>Bacteria</taxon>
        <taxon>Pseudomonadati</taxon>
        <taxon>Bacteroidota</taxon>
        <taxon>Flavobacteriia</taxon>
        <taxon>Flavobacteriales</taxon>
        <taxon>Flavobacteriaceae</taxon>
        <taxon>Croceibacter</taxon>
    </lineage>
</organism>
<dbReference type="InterPro" id="IPR004398">
    <property type="entry name" value="RNA_MeTrfase_RsmD"/>
</dbReference>
<dbReference type="PIRSF" id="PIRSF004553">
    <property type="entry name" value="CHP00095"/>
    <property type="match status" value="1"/>
</dbReference>
<dbReference type="RefSeq" id="WP_013187865.1">
    <property type="nucleotide sequence ID" value="NC_014230.1"/>
</dbReference>
<dbReference type="EMBL" id="CP002046">
    <property type="protein sequence ID" value="EAP86480.1"/>
    <property type="molecule type" value="Genomic_DNA"/>
</dbReference>
<protein>
    <submittedName>
        <fullName evidence="3">Putative methyltransferase</fullName>
    </submittedName>
</protein>
<dbReference type="PROSITE" id="PS00092">
    <property type="entry name" value="N6_MTASE"/>
    <property type="match status" value="1"/>
</dbReference>
<dbReference type="InterPro" id="IPR029063">
    <property type="entry name" value="SAM-dependent_MTases_sf"/>
</dbReference>
<gene>
    <name evidence="3" type="ordered locus">CA2559_10608</name>
</gene>
<proteinExistence type="predicted"/>
<keyword evidence="1 3" id="KW-0489">Methyltransferase</keyword>
<dbReference type="GeneID" id="89453859"/>
<dbReference type="InterPro" id="IPR002052">
    <property type="entry name" value="DNA_methylase_N6_adenine_CS"/>
</dbReference>
<evidence type="ECO:0000256" key="2">
    <source>
        <dbReference type="ARBA" id="ARBA00022679"/>
    </source>
</evidence>
<reference evidence="3 4" key="1">
    <citation type="journal article" date="2010" name="J. Bacteriol.">
        <title>The complete genome sequence of Croceibacter atlanticus HTCC2559T.</title>
        <authorList>
            <person name="Oh H.M."/>
            <person name="Kang I."/>
            <person name="Ferriera S."/>
            <person name="Giovannoni S.J."/>
            <person name="Cho J.C."/>
        </authorList>
    </citation>
    <scope>NUCLEOTIDE SEQUENCE [LARGE SCALE GENOMIC DNA]</scope>
    <source>
        <strain evidence="4">ATCC BAA-628 / HTCC2559 / KCTC 12090</strain>
    </source>
</reference>
<name>A3U9J4_CROAH</name>
<dbReference type="CDD" id="cd02440">
    <property type="entry name" value="AdoMet_MTases"/>
    <property type="match status" value="1"/>
</dbReference>
<dbReference type="OrthoDB" id="9803017at2"/>
<keyword evidence="2 3" id="KW-0808">Transferase</keyword>
<dbReference type="KEGG" id="cat:CA2559_10608"/>
<dbReference type="eggNOG" id="COG0742">
    <property type="taxonomic scope" value="Bacteria"/>
</dbReference>
<dbReference type="GO" id="GO:0003676">
    <property type="term" value="F:nucleic acid binding"/>
    <property type="evidence" value="ECO:0007669"/>
    <property type="project" value="InterPro"/>
</dbReference>
<evidence type="ECO:0000313" key="3">
    <source>
        <dbReference type="EMBL" id="EAP86480.1"/>
    </source>
</evidence>
<evidence type="ECO:0000256" key="1">
    <source>
        <dbReference type="ARBA" id="ARBA00022603"/>
    </source>
</evidence>
<dbReference type="PANTHER" id="PTHR43542:SF1">
    <property type="entry name" value="METHYLTRANSFERASE"/>
    <property type="match status" value="1"/>
</dbReference>
<dbReference type="Gene3D" id="3.40.50.150">
    <property type="entry name" value="Vaccinia Virus protein VP39"/>
    <property type="match status" value="1"/>
</dbReference>
<evidence type="ECO:0000313" key="4">
    <source>
        <dbReference type="Proteomes" id="UP000002297"/>
    </source>
</evidence>
<dbReference type="PANTHER" id="PTHR43542">
    <property type="entry name" value="METHYLTRANSFERASE"/>
    <property type="match status" value="1"/>
</dbReference>
<dbReference type="Proteomes" id="UP000002297">
    <property type="component" value="Chromosome"/>
</dbReference>
<dbReference type="STRING" id="216432.CA2559_10608"/>
<dbReference type="Pfam" id="PF03602">
    <property type="entry name" value="Cons_hypoth95"/>
    <property type="match status" value="1"/>
</dbReference>
<sequence length="178" mass="20353">MRIVSGKYKSKRITAPKNLPVRPTTDMAKEGLFNRLNNWYSFRSIKVLDLFAGTGNISFEFLSRGTEHIVAVDNHNNCLKFINTIAKELNGEITTIKSDVLKYLEKASGSFEVVFADPPYALPQEDFETLVQLVFKHNWLTDNGTLIVEHSQQTDLAHLEHFTEARRYGSSVFSFFEM</sequence>
<dbReference type="HOGENOM" id="CLU_075826_0_2_10"/>
<accession>A3U9J4</accession>
<dbReference type="GO" id="GO:0008168">
    <property type="term" value="F:methyltransferase activity"/>
    <property type="evidence" value="ECO:0007669"/>
    <property type="project" value="UniProtKB-KW"/>
</dbReference>
<dbReference type="AlphaFoldDB" id="A3U9J4"/>